<keyword evidence="7" id="KW-1185">Reference proteome</keyword>
<gene>
    <name evidence="5" type="ORF">CLV93_10759</name>
    <name evidence="4" type="ORF">JCM18694_27920</name>
</gene>
<dbReference type="PROSITE" id="PS00893">
    <property type="entry name" value="NUDIX_BOX"/>
    <property type="match status" value="1"/>
</dbReference>
<reference evidence="4 7" key="2">
    <citation type="submission" date="2019-10" db="EMBL/GenBank/DDBJ databases">
        <title>Prolixibacter strains distinguished by the presence of nitrate reductase genes were adept at nitrate-dependent anaerobic corrosion of metallic iron and carbon steel.</title>
        <authorList>
            <person name="Iino T."/>
            <person name="Shono N."/>
            <person name="Ito K."/>
            <person name="Nakamura R."/>
            <person name="Sueoka K."/>
            <person name="Harayama S."/>
            <person name="Ohkuma M."/>
        </authorList>
    </citation>
    <scope>NUCLEOTIDE SEQUENCE [LARGE SCALE GENOMIC DNA]</scope>
    <source>
        <strain evidence="4 7">MIC1-1</strain>
    </source>
</reference>
<evidence type="ECO:0000313" key="4">
    <source>
        <dbReference type="EMBL" id="GET22546.1"/>
    </source>
</evidence>
<dbReference type="Gene3D" id="3.90.79.10">
    <property type="entry name" value="Nucleoside Triphosphate Pyrophosphohydrolase"/>
    <property type="match status" value="1"/>
</dbReference>
<dbReference type="GO" id="GO:0016787">
    <property type="term" value="F:hydrolase activity"/>
    <property type="evidence" value="ECO:0007669"/>
    <property type="project" value="UniProtKB-KW"/>
</dbReference>
<dbReference type="InterPro" id="IPR020084">
    <property type="entry name" value="NUDIX_hydrolase_CS"/>
</dbReference>
<organism evidence="5 6">
    <name type="scientific">Prolixibacter denitrificans</name>
    <dbReference type="NCBI Taxonomy" id="1541063"/>
    <lineage>
        <taxon>Bacteria</taxon>
        <taxon>Pseudomonadati</taxon>
        <taxon>Bacteroidota</taxon>
        <taxon>Bacteroidia</taxon>
        <taxon>Marinilabiliales</taxon>
        <taxon>Prolixibacteraceae</taxon>
        <taxon>Prolixibacter</taxon>
    </lineage>
</organism>
<evidence type="ECO:0000256" key="2">
    <source>
        <dbReference type="RuleBase" id="RU003476"/>
    </source>
</evidence>
<proteinExistence type="inferred from homology"/>
<protein>
    <submittedName>
        <fullName evidence="5">NUDIX domain-containing protein</fullName>
    </submittedName>
</protein>
<evidence type="ECO:0000259" key="3">
    <source>
        <dbReference type="PROSITE" id="PS51462"/>
    </source>
</evidence>
<dbReference type="PANTHER" id="PTHR43736">
    <property type="entry name" value="ADP-RIBOSE PYROPHOSPHATASE"/>
    <property type="match status" value="1"/>
</dbReference>
<comment type="caution">
    <text evidence="5">The sequence shown here is derived from an EMBL/GenBank/DDBJ whole genome shotgun (WGS) entry which is preliminary data.</text>
</comment>
<dbReference type="CDD" id="cd04681">
    <property type="entry name" value="NUDIX_Hydrolase"/>
    <property type="match status" value="1"/>
</dbReference>
<dbReference type="InterPro" id="IPR015797">
    <property type="entry name" value="NUDIX_hydrolase-like_dom_sf"/>
</dbReference>
<dbReference type="PROSITE" id="PS51462">
    <property type="entry name" value="NUDIX"/>
    <property type="match status" value="1"/>
</dbReference>
<evidence type="ECO:0000256" key="1">
    <source>
        <dbReference type="ARBA" id="ARBA00022801"/>
    </source>
</evidence>
<sequence>MLSRRAIEPNRGMLDLPGGFVDVMETAEEAVRREINEELGIAVTGLQYLTSFPNEYVFSGYSVFTLDMAFVCRVDDLASAHPKDDISAIEFYDVKTVPFQELCSDSMRNIIEFYLENKIK</sequence>
<comment type="similarity">
    <text evidence="2">Belongs to the Nudix hydrolase family.</text>
</comment>
<dbReference type="PANTHER" id="PTHR43736:SF1">
    <property type="entry name" value="DIHYDRONEOPTERIN TRIPHOSPHATE DIPHOSPHATASE"/>
    <property type="match status" value="1"/>
</dbReference>
<evidence type="ECO:0000313" key="7">
    <source>
        <dbReference type="Proteomes" id="UP000396862"/>
    </source>
</evidence>
<dbReference type="EMBL" id="PYGC01000007">
    <property type="protein sequence ID" value="PSK81949.1"/>
    <property type="molecule type" value="Genomic_DNA"/>
</dbReference>
<dbReference type="Proteomes" id="UP000240621">
    <property type="component" value="Unassembled WGS sequence"/>
</dbReference>
<dbReference type="InterPro" id="IPR000086">
    <property type="entry name" value="NUDIX_hydrolase_dom"/>
</dbReference>
<keyword evidence="1 2" id="KW-0378">Hydrolase</keyword>
<reference evidence="5 6" key="1">
    <citation type="submission" date="2018-03" db="EMBL/GenBank/DDBJ databases">
        <title>Genomic Encyclopedia of Archaeal and Bacterial Type Strains, Phase II (KMG-II): from individual species to whole genera.</title>
        <authorList>
            <person name="Goeker M."/>
        </authorList>
    </citation>
    <scope>NUCLEOTIDE SEQUENCE [LARGE SCALE GENOMIC DNA]</scope>
    <source>
        <strain evidence="5 6">DSM 27267</strain>
    </source>
</reference>
<dbReference type="Proteomes" id="UP000396862">
    <property type="component" value="Unassembled WGS sequence"/>
</dbReference>
<dbReference type="Pfam" id="PF00293">
    <property type="entry name" value="NUDIX"/>
    <property type="match status" value="1"/>
</dbReference>
<evidence type="ECO:0000313" key="6">
    <source>
        <dbReference type="Proteomes" id="UP000240621"/>
    </source>
</evidence>
<feature type="domain" description="Nudix hydrolase" evidence="3">
    <location>
        <begin position="1"/>
        <end position="119"/>
    </location>
</feature>
<name>A0A2P8CAG2_9BACT</name>
<dbReference type="SUPFAM" id="SSF55811">
    <property type="entry name" value="Nudix"/>
    <property type="match status" value="1"/>
</dbReference>
<dbReference type="AlphaFoldDB" id="A0A2P8CAG2"/>
<accession>A0A2P8CAG2</accession>
<dbReference type="InterPro" id="IPR020476">
    <property type="entry name" value="Nudix_hydrolase"/>
</dbReference>
<dbReference type="EMBL" id="BLAU01000001">
    <property type="protein sequence ID" value="GET22546.1"/>
    <property type="molecule type" value="Genomic_DNA"/>
</dbReference>
<evidence type="ECO:0000313" key="5">
    <source>
        <dbReference type="EMBL" id="PSK81949.1"/>
    </source>
</evidence>
<dbReference type="PRINTS" id="PR00502">
    <property type="entry name" value="NUDIXFAMILY"/>
</dbReference>